<gene>
    <name evidence="4" type="ORF">G8770_12700</name>
</gene>
<dbReference type="InterPro" id="IPR011250">
    <property type="entry name" value="OMP/PagP_B-barrel"/>
</dbReference>
<feature type="signal peptide" evidence="2">
    <location>
        <begin position="1"/>
        <end position="22"/>
    </location>
</feature>
<comment type="caution">
    <text evidence="4">The sequence shown here is derived from an EMBL/GenBank/DDBJ whole genome shotgun (WGS) entry which is preliminary data.</text>
</comment>
<evidence type="ECO:0000313" key="4">
    <source>
        <dbReference type="EMBL" id="NHO66399.1"/>
    </source>
</evidence>
<proteinExistence type="predicted"/>
<evidence type="ECO:0000259" key="3">
    <source>
        <dbReference type="Pfam" id="PF13505"/>
    </source>
</evidence>
<dbReference type="Gene3D" id="2.40.160.20">
    <property type="match status" value="1"/>
</dbReference>
<evidence type="ECO:0000313" key="5">
    <source>
        <dbReference type="Proteomes" id="UP000787472"/>
    </source>
</evidence>
<dbReference type="EMBL" id="JAAONZ010000009">
    <property type="protein sequence ID" value="NHO66399.1"/>
    <property type="molecule type" value="Genomic_DNA"/>
</dbReference>
<organism evidence="4 5">
    <name type="scientific">Pseudomaricurvus hydrocarbonicus</name>
    <dbReference type="NCBI Taxonomy" id="1470433"/>
    <lineage>
        <taxon>Bacteria</taxon>
        <taxon>Pseudomonadati</taxon>
        <taxon>Pseudomonadota</taxon>
        <taxon>Gammaproteobacteria</taxon>
        <taxon>Cellvibrionales</taxon>
        <taxon>Cellvibrionaceae</taxon>
        <taxon>Pseudomaricurvus</taxon>
    </lineage>
</organism>
<evidence type="ECO:0000256" key="1">
    <source>
        <dbReference type="ARBA" id="ARBA00022729"/>
    </source>
</evidence>
<feature type="chain" id="PRO_5039602431" evidence="2">
    <location>
        <begin position="23"/>
        <end position="188"/>
    </location>
</feature>
<dbReference type="SUPFAM" id="SSF56925">
    <property type="entry name" value="OMPA-like"/>
    <property type="match status" value="1"/>
</dbReference>
<dbReference type="Pfam" id="PF13505">
    <property type="entry name" value="OMP_b-brl"/>
    <property type="match status" value="1"/>
</dbReference>
<accession>A0A9E5MKE4</accession>
<name>A0A9E5MKE4_9GAMM</name>
<feature type="domain" description="Outer membrane protein beta-barrel" evidence="3">
    <location>
        <begin position="10"/>
        <end position="188"/>
    </location>
</feature>
<dbReference type="InterPro" id="IPR027385">
    <property type="entry name" value="Beta-barrel_OMP"/>
</dbReference>
<keyword evidence="1 2" id="KW-0732">Signal</keyword>
<dbReference type="RefSeq" id="WP_167187130.1">
    <property type="nucleotide sequence ID" value="NZ_JAAONZ010000009.1"/>
</dbReference>
<reference evidence="4" key="1">
    <citation type="submission" date="2020-03" db="EMBL/GenBank/DDBJ databases">
        <authorList>
            <person name="Guo F."/>
        </authorList>
    </citation>
    <scope>NUCLEOTIDE SEQUENCE</scope>
    <source>
        <strain evidence="4">JCM 30134</strain>
    </source>
</reference>
<keyword evidence="5" id="KW-1185">Reference proteome</keyword>
<sequence length="188" mass="20204">MKRLTSLLSASVLMFTAGMAWAGADSGFYIGGSVGNAEVDYSDRVPNFGKVEFNEDDTAYKAFGGFNFGIIPLIDLAIEGSYVDFGSQKGDINNALRADVDITGWTATGLVGLKFGPFGLFAKGGVINWDTDVDLDFGGSDSDSGTDPVYGIGARFQIGSFAIRAEYEYFDMDKFETDFYSVGASYTF</sequence>
<dbReference type="Proteomes" id="UP000787472">
    <property type="component" value="Unassembled WGS sequence"/>
</dbReference>
<protein>
    <submittedName>
        <fullName evidence="4">Porin family protein</fullName>
    </submittedName>
</protein>
<evidence type="ECO:0000256" key="2">
    <source>
        <dbReference type="SAM" id="SignalP"/>
    </source>
</evidence>
<dbReference type="AlphaFoldDB" id="A0A9E5MKE4"/>